<keyword evidence="2" id="KW-1185">Reference proteome</keyword>
<name>A0AAV4RG88_9ARAC</name>
<protein>
    <submittedName>
        <fullName evidence="1">Uncharacterized protein</fullName>
    </submittedName>
</protein>
<gene>
    <name evidence="1" type="ORF">CDAR_37761</name>
</gene>
<dbReference type="EMBL" id="BPLQ01006042">
    <property type="protein sequence ID" value="GIY19457.1"/>
    <property type="molecule type" value="Genomic_DNA"/>
</dbReference>
<evidence type="ECO:0000313" key="2">
    <source>
        <dbReference type="Proteomes" id="UP001054837"/>
    </source>
</evidence>
<sequence length="89" mass="9902">MRVISIVSKSPLPELLTASFTPIEPVEPPLWTSPSATVTECHSNGEFNSHVSYLGHKVPRQVDVRNLGFVSRTECRNLVKSRILWASAE</sequence>
<proteinExistence type="predicted"/>
<evidence type="ECO:0000313" key="1">
    <source>
        <dbReference type="EMBL" id="GIY19457.1"/>
    </source>
</evidence>
<accession>A0AAV4RG88</accession>
<dbReference type="AlphaFoldDB" id="A0AAV4RG88"/>
<organism evidence="1 2">
    <name type="scientific">Caerostris darwini</name>
    <dbReference type="NCBI Taxonomy" id="1538125"/>
    <lineage>
        <taxon>Eukaryota</taxon>
        <taxon>Metazoa</taxon>
        <taxon>Ecdysozoa</taxon>
        <taxon>Arthropoda</taxon>
        <taxon>Chelicerata</taxon>
        <taxon>Arachnida</taxon>
        <taxon>Araneae</taxon>
        <taxon>Araneomorphae</taxon>
        <taxon>Entelegynae</taxon>
        <taxon>Araneoidea</taxon>
        <taxon>Araneidae</taxon>
        <taxon>Caerostris</taxon>
    </lineage>
</organism>
<reference evidence="1 2" key="1">
    <citation type="submission" date="2021-06" db="EMBL/GenBank/DDBJ databases">
        <title>Caerostris darwini draft genome.</title>
        <authorList>
            <person name="Kono N."/>
            <person name="Arakawa K."/>
        </authorList>
    </citation>
    <scope>NUCLEOTIDE SEQUENCE [LARGE SCALE GENOMIC DNA]</scope>
</reference>
<comment type="caution">
    <text evidence="1">The sequence shown here is derived from an EMBL/GenBank/DDBJ whole genome shotgun (WGS) entry which is preliminary data.</text>
</comment>
<dbReference type="Proteomes" id="UP001054837">
    <property type="component" value="Unassembled WGS sequence"/>
</dbReference>